<sequence>FNQLDDYMRPACYACNDFTNIFADLSFGGLGSPDKYTTVVTRTDKGQEILSKVISDGVILASKLDESKKNKMIELITQFSRSKIARKEKFMKTLE</sequence>
<dbReference type="EMBL" id="LAZR01003063">
    <property type="protein sequence ID" value="KKN22428.1"/>
    <property type="molecule type" value="Genomic_DNA"/>
</dbReference>
<protein>
    <recommendedName>
        <fullName evidence="1">Coenzyme F420 hydrogenase/dehydrogenase beta subunit C-terminal domain-containing protein</fullName>
    </recommendedName>
</protein>
<accession>A0A0F9RZ56</accession>
<dbReference type="InterPro" id="IPR007525">
    <property type="entry name" value="FrhB_FdhB_C"/>
</dbReference>
<reference evidence="2" key="1">
    <citation type="journal article" date="2015" name="Nature">
        <title>Complex archaea that bridge the gap between prokaryotes and eukaryotes.</title>
        <authorList>
            <person name="Spang A."/>
            <person name="Saw J.H."/>
            <person name="Jorgensen S.L."/>
            <person name="Zaremba-Niedzwiedzka K."/>
            <person name="Martijn J."/>
            <person name="Lind A.E."/>
            <person name="van Eijk R."/>
            <person name="Schleper C."/>
            <person name="Guy L."/>
            <person name="Ettema T.J."/>
        </authorList>
    </citation>
    <scope>NUCLEOTIDE SEQUENCE</scope>
</reference>
<dbReference type="AlphaFoldDB" id="A0A0F9RZ56"/>
<gene>
    <name evidence="2" type="ORF">LCGC14_0915330</name>
</gene>
<proteinExistence type="predicted"/>
<dbReference type="PANTHER" id="PTHR31332">
    <property type="entry name" value="7-HYDROXYMETHYL CHLOROPHYLL A REDUCTASE, CHLOROPLASTIC"/>
    <property type="match status" value="1"/>
</dbReference>
<feature type="domain" description="Coenzyme F420 hydrogenase/dehydrogenase beta subunit C-terminal" evidence="1">
    <location>
        <begin position="3"/>
        <end position="66"/>
    </location>
</feature>
<evidence type="ECO:0000259" key="1">
    <source>
        <dbReference type="Pfam" id="PF04432"/>
    </source>
</evidence>
<dbReference type="Pfam" id="PF04432">
    <property type="entry name" value="FrhB_FdhB_C"/>
    <property type="match status" value="1"/>
</dbReference>
<dbReference type="InterPro" id="IPR045220">
    <property type="entry name" value="FRHB/FDHB/HCAR-like"/>
</dbReference>
<dbReference type="PANTHER" id="PTHR31332:SF0">
    <property type="entry name" value="7-HYDROXYMETHYL CHLOROPHYLL A REDUCTASE, CHLOROPLASTIC"/>
    <property type="match status" value="1"/>
</dbReference>
<feature type="non-terminal residue" evidence="2">
    <location>
        <position position="1"/>
    </location>
</feature>
<evidence type="ECO:0000313" key="2">
    <source>
        <dbReference type="EMBL" id="KKN22428.1"/>
    </source>
</evidence>
<organism evidence="2">
    <name type="scientific">marine sediment metagenome</name>
    <dbReference type="NCBI Taxonomy" id="412755"/>
    <lineage>
        <taxon>unclassified sequences</taxon>
        <taxon>metagenomes</taxon>
        <taxon>ecological metagenomes</taxon>
    </lineage>
</organism>
<dbReference type="GO" id="GO:0052592">
    <property type="term" value="F:oxidoreductase activity, acting on CH or CH2 groups, with an iron-sulfur protein as acceptor"/>
    <property type="evidence" value="ECO:0007669"/>
    <property type="project" value="TreeGrafter"/>
</dbReference>
<name>A0A0F9RZ56_9ZZZZ</name>
<comment type="caution">
    <text evidence="2">The sequence shown here is derived from an EMBL/GenBank/DDBJ whole genome shotgun (WGS) entry which is preliminary data.</text>
</comment>